<evidence type="ECO:0000256" key="1">
    <source>
        <dbReference type="ARBA" id="ARBA00007074"/>
    </source>
</evidence>
<dbReference type="SUPFAM" id="SSF54001">
    <property type="entry name" value="Cysteine proteinases"/>
    <property type="match status" value="1"/>
</dbReference>
<accession>A0ABS0WRE7</accession>
<dbReference type="InterPro" id="IPR051202">
    <property type="entry name" value="Peptidase_C40"/>
</dbReference>
<evidence type="ECO:0000256" key="2">
    <source>
        <dbReference type="ARBA" id="ARBA00022670"/>
    </source>
</evidence>
<feature type="domain" description="NlpC/P60" evidence="6">
    <location>
        <begin position="248"/>
        <end position="382"/>
    </location>
</feature>
<evidence type="ECO:0000256" key="3">
    <source>
        <dbReference type="ARBA" id="ARBA00022801"/>
    </source>
</evidence>
<keyword evidence="4" id="KW-0788">Thiol protease</keyword>
<dbReference type="PANTHER" id="PTHR47053:SF1">
    <property type="entry name" value="MUREIN DD-ENDOPEPTIDASE MEPH-RELATED"/>
    <property type="match status" value="1"/>
</dbReference>
<dbReference type="PROSITE" id="PS51257">
    <property type="entry name" value="PROKAR_LIPOPROTEIN"/>
    <property type="match status" value="1"/>
</dbReference>
<protein>
    <submittedName>
        <fullName evidence="7">C40 family peptidase</fullName>
    </submittedName>
</protein>
<dbReference type="EMBL" id="JAEHFJ010000004">
    <property type="protein sequence ID" value="MBJ2174514.1"/>
    <property type="molecule type" value="Genomic_DNA"/>
</dbReference>
<dbReference type="Pfam" id="PF00877">
    <property type="entry name" value="NLPC_P60"/>
    <property type="match status" value="1"/>
</dbReference>
<feature type="domain" description="SH3b" evidence="5">
    <location>
        <begin position="105"/>
        <end position="168"/>
    </location>
</feature>
<evidence type="ECO:0000259" key="6">
    <source>
        <dbReference type="PROSITE" id="PS51935"/>
    </source>
</evidence>
<evidence type="ECO:0000313" key="8">
    <source>
        <dbReference type="Proteomes" id="UP000623301"/>
    </source>
</evidence>
<comment type="similarity">
    <text evidence="1">Belongs to the peptidase C40 family.</text>
</comment>
<keyword evidence="8" id="KW-1185">Reference proteome</keyword>
<dbReference type="InterPro" id="IPR038765">
    <property type="entry name" value="Papain-like_cys_pep_sf"/>
</dbReference>
<name>A0ABS0WRE7_9FLAO</name>
<organism evidence="7 8">
    <name type="scientific">Aureibaculum flavum</name>
    <dbReference type="NCBI Taxonomy" id="2795986"/>
    <lineage>
        <taxon>Bacteria</taxon>
        <taxon>Pseudomonadati</taxon>
        <taxon>Bacteroidota</taxon>
        <taxon>Flavobacteriia</taxon>
        <taxon>Flavobacteriales</taxon>
        <taxon>Flavobacteriaceae</taxon>
        <taxon>Aureibaculum</taxon>
    </lineage>
</organism>
<reference evidence="7 8" key="1">
    <citation type="submission" date="2020-12" db="EMBL/GenBank/DDBJ databases">
        <title>Aureibaculum luteum sp. nov. and Aureibaculum flavum sp. nov., novel members of the family Flavobacteriaceae isolated from Antarctic intertidal sediments.</title>
        <authorList>
            <person name="He X."/>
            <person name="Zhang X."/>
        </authorList>
    </citation>
    <scope>NUCLEOTIDE SEQUENCE [LARGE SCALE GENOMIC DNA]</scope>
    <source>
        <strain evidence="7 8">A20</strain>
    </source>
</reference>
<dbReference type="SUPFAM" id="SSF82057">
    <property type="entry name" value="Prokaryotic SH3-related domain"/>
    <property type="match status" value="1"/>
</dbReference>
<dbReference type="Proteomes" id="UP000623301">
    <property type="component" value="Unassembled WGS sequence"/>
</dbReference>
<comment type="caution">
    <text evidence="7">The sequence shown here is derived from an EMBL/GenBank/DDBJ whole genome shotgun (WGS) entry which is preliminary data.</text>
</comment>
<dbReference type="Gene3D" id="2.30.30.40">
    <property type="entry name" value="SH3 Domains"/>
    <property type="match status" value="2"/>
</dbReference>
<evidence type="ECO:0000256" key="4">
    <source>
        <dbReference type="ARBA" id="ARBA00022807"/>
    </source>
</evidence>
<dbReference type="PROSITE" id="PS51781">
    <property type="entry name" value="SH3B"/>
    <property type="match status" value="1"/>
</dbReference>
<dbReference type="Gene3D" id="3.90.1720.10">
    <property type="entry name" value="endopeptidase domain like (from Nostoc punctiforme)"/>
    <property type="match status" value="1"/>
</dbReference>
<dbReference type="PANTHER" id="PTHR47053">
    <property type="entry name" value="MUREIN DD-ENDOPEPTIDASE MEPH-RELATED"/>
    <property type="match status" value="1"/>
</dbReference>
<keyword evidence="2" id="KW-0645">Protease</keyword>
<sequence>MKGRKYIYTFLAFSIFILTSCESNVEKTKENPLEDQITLVKTEFAPDKRVALFDVSSVETDHQIILKGTSNLPEAVNTLKENLKKEEISFIDSIQMYPDAILDGKIKAVVKISVANLRSNPKHSAELATQATLGTPLNVYTKKDNWYLIQTPDNYLAWVDSGGIELMKESDFATWKLADKIIFLGTYGESFEKESKFSPVVSDVVAGDIFEVLDEVGLFFKVKYPDGRIAYVEKNKAMNYNSWLASLNPTQESMVETAKTLMGLPYLWGGTSSKGVDCSGFTKTIFFLNGMVIPRDASQQIHTGKLIDDDKSFDNMEPGDLLFFGKPATETSKERVIHVGMWIGNNEFIHSAGRVHISSVDKNAANYDAYNYNRYLRSKRLLNEEDANIINLKKPGVFRD</sequence>
<dbReference type="InterPro" id="IPR000064">
    <property type="entry name" value="NLP_P60_dom"/>
</dbReference>
<evidence type="ECO:0000259" key="5">
    <source>
        <dbReference type="PROSITE" id="PS51781"/>
    </source>
</evidence>
<dbReference type="InterPro" id="IPR003646">
    <property type="entry name" value="SH3-like_bac-type"/>
</dbReference>
<dbReference type="RefSeq" id="WP_198841253.1">
    <property type="nucleotide sequence ID" value="NZ_JAEHFJ010000004.1"/>
</dbReference>
<proteinExistence type="inferred from homology"/>
<gene>
    <name evidence="7" type="ORF">JBL43_09715</name>
</gene>
<evidence type="ECO:0000313" key="7">
    <source>
        <dbReference type="EMBL" id="MBJ2174514.1"/>
    </source>
</evidence>
<keyword evidence="3" id="KW-0378">Hydrolase</keyword>
<dbReference type="Pfam" id="PF08239">
    <property type="entry name" value="SH3_3"/>
    <property type="match status" value="1"/>
</dbReference>
<dbReference type="PROSITE" id="PS51935">
    <property type="entry name" value="NLPC_P60"/>
    <property type="match status" value="1"/>
</dbReference>